<dbReference type="RefSeq" id="WP_100668646.1">
    <property type="nucleotide sequence ID" value="NZ_CP024955.1"/>
</dbReference>
<proteinExistence type="predicted"/>
<dbReference type="SUPFAM" id="SSF53300">
    <property type="entry name" value="vWA-like"/>
    <property type="match status" value="1"/>
</dbReference>
<evidence type="ECO:0000313" key="2">
    <source>
        <dbReference type="Proteomes" id="UP000231932"/>
    </source>
</evidence>
<dbReference type="InterPro" id="IPR036465">
    <property type="entry name" value="vWFA_dom_sf"/>
</dbReference>
<keyword evidence="2" id="KW-1185">Reference proteome</keyword>
<evidence type="ECO:0000313" key="1">
    <source>
        <dbReference type="EMBL" id="ATY85892.1"/>
    </source>
</evidence>
<dbReference type="OrthoDB" id="9790469at2"/>
<gene>
    <name evidence="1" type="ORF">CVV65_13950</name>
</gene>
<dbReference type="PANTHER" id="PTHR39338:SF6">
    <property type="entry name" value="BLL5662 PROTEIN"/>
    <property type="match status" value="1"/>
</dbReference>
<organism evidence="1 2">
    <name type="scientific">Kyrpidia spormannii</name>
    <dbReference type="NCBI Taxonomy" id="2055160"/>
    <lineage>
        <taxon>Bacteria</taxon>
        <taxon>Bacillati</taxon>
        <taxon>Bacillota</taxon>
        <taxon>Bacilli</taxon>
        <taxon>Bacillales</taxon>
        <taxon>Alicyclobacillaceae</taxon>
        <taxon>Kyrpidia</taxon>
    </lineage>
</organism>
<name>A0A2K8NBT7_9BACL</name>
<protein>
    <submittedName>
        <fullName evidence="1">CoxE</fullName>
    </submittedName>
</protein>
<dbReference type="EMBL" id="CP024955">
    <property type="protein sequence ID" value="ATY85892.1"/>
    <property type="molecule type" value="Genomic_DNA"/>
</dbReference>
<dbReference type="CDD" id="cd00198">
    <property type="entry name" value="vWFA"/>
    <property type="match status" value="1"/>
</dbReference>
<dbReference type="Pfam" id="PF05762">
    <property type="entry name" value="VWA_CoxE"/>
    <property type="match status" value="1"/>
</dbReference>
<reference evidence="2" key="1">
    <citation type="submission" date="2017-11" db="EMBL/GenBank/DDBJ databases">
        <title>Complete Genome Sequence of Kyrpidia sp. Strain EA-1, a thermophilic, hydrogen-oxidizing Bacterium, isolated from the Azores.</title>
        <authorList>
            <person name="Reiner J.E."/>
            <person name="Lapp C.J."/>
            <person name="Bunk B."/>
            <person name="Gescher J."/>
        </authorList>
    </citation>
    <scope>NUCLEOTIDE SEQUENCE [LARGE SCALE GENOMIC DNA]</scope>
    <source>
        <strain evidence="2">EA-1</strain>
    </source>
</reference>
<dbReference type="PANTHER" id="PTHR39338">
    <property type="entry name" value="BLL5662 PROTEIN-RELATED"/>
    <property type="match status" value="1"/>
</dbReference>
<dbReference type="InterPro" id="IPR008912">
    <property type="entry name" value="Uncharacterised_CoxE"/>
</dbReference>
<dbReference type="AlphaFoldDB" id="A0A2K8NBT7"/>
<dbReference type="KEGG" id="kyr:CVV65_13950"/>
<dbReference type="Proteomes" id="UP000231932">
    <property type="component" value="Chromosome"/>
</dbReference>
<accession>A0A2K8NBT7</accession>
<sequence length="384" mass="42973">MERLTADGIGGLTGDIVTQVTHFAPWLRNYGFRAGISETLTAIAALVELNLDRMDEVCNAFRAIYSRTPAEWGIFPSLFERYFCGRGVRLKQKRRLQPDESVGGTDTGRRVERPTAETVQGFLAGYHPDTGERFALRADDRVLKEVVHLTRLAVRTMNAPRGRKWRSRGREKIDLRQTMRSALRRAGEPFVLKMRRRRPDRPRIVLALDISGSMKPYAPFLTSLAWSFTRARARTQIFLFSTRLLRVTSLIARKGVSGIPSSDLPGMRGGTRIGGALEQLLRRYPGLLHRHTCVIIASDGYDAGHPERMHSSMRDLADRAGRVVWINPLLGEPGYEPTSTGMSMALPYINAFVDVHDVATWKKAILGGVMRGAAPQAAPLKRQP</sequence>